<comment type="cofactor">
    <cofactor evidence="1">
        <name>Mg(2+)</name>
        <dbReference type="ChEBI" id="CHEBI:18420"/>
    </cofactor>
</comment>
<dbReference type="InterPro" id="IPR020084">
    <property type="entry name" value="NUDIX_hydrolase_CS"/>
</dbReference>
<dbReference type="GO" id="GO:0016787">
    <property type="term" value="F:hydrolase activity"/>
    <property type="evidence" value="ECO:0007669"/>
    <property type="project" value="UniProtKB-KW"/>
</dbReference>
<dbReference type="SUPFAM" id="SSF55811">
    <property type="entry name" value="Nudix"/>
    <property type="match status" value="1"/>
</dbReference>
<dbReference type="GO" id="GO:0046872">
    <property type="term" value="F:metal ion binding"/>
    <property type="evidence" value="ECO:0007669"/>
    <property type="project" value="UniProtKB-KW"/>
</dbReference>
<dbReference type="NCBIfam" id="NF001299">
    <property type="entry name" value="PRK00241.1"/>
    <property type="match status" value="1"/>
</dbReference>
<dbReference type="InterPro" id="IPR000086">
    <property type="entry name" value="NUDIX_hydrolase_dom"/>
</dbReference>
<dbReference type="EC" id="3.6.1.22" evidence="2"/>
<reference evidence="8 9" key="1">
    <citation type="submission" date="2016-06" db="EMBL/GenBank/DDBJ databases">
        <title>Draft genome of Moraxella lacunata CCUG 57757A.</title>
        <authorList>
            <person name="Salva-Serra F."/>
            <person name="Engstrom-Jakobsson H."/>
            <person name="Thorell K."/>
            <person name="Gonzales-Siles L."/>
            <person name="Karlsson R."/>
            <person name="Boulund F."/>
            <person name="Engstrand L."/>
            <person name="Kristiansson E."/>
            <person name="Moore E."/>
        </authorList>
    </citation>
    <scope>NUCLEOTIDE SEQUENCE [LARGE SCALE GENOMIC DNA]</scope>
    <source>
        <strain evidence="8 9">CCUG 57757A</strain>
    </source>
</reference>
<feature type="domain" description="Nudix hydrolase" evidence="7">
    <location>
        <begin position="161"/>
        <end position="292"/>
    </location>
</feature>
<dbReference type="InterPro" id="IPR049734">
    <property type="entry name" value="NudC-like_C"/>
</dbReference>
<keyword evidence="6" id="KW-0520">NAD</keyword>
<protein>
    <recommendedName>
        <fullName evidence="2">NAD(+) diphosphatase</fullName>
        <ecNumber evidence="2">3.6.1.22</ecNumber>
    </recommendedName>
</protein>
<dbReference type="InterPro" id="IPR015376">
    <property type="entry name" value="Znr_NADH_PPase"/>
</dbReference>
<comment type="caution">
    <text evidence="8">The sequence shown here is derived from an EMBL/GenBank/DDBJ whole genome shotgun (WGS) entry which is preliminary data.</text>
</comment>
<evidence type="ECO:0000256" key="5">
    <source>
        <dbReference type="ARBA" id="ARBA00022842"/>
    </source>
</evidence>
<dbReference type="Pfam" id="PF09297">
    <property type="entry name" value="Zn_ribbon_NUD"/>
    <property type="match status" value="1"/>
</dbReference>
<evidence type="ECO:0000256" key="1">
    <source>
        <dbReference type="ARBA" id="ARBA00001946"/>
    </source>
</evidence>
<dbReference type="OrthoDB" id="9791656at2"/>
<dbReference type="PROSITE" id="PS00893">
    <property type="entry name" value="NUDIX_BOX"/>
    <property type="match status" value="1"/>
</dbReference>
<evidence type="ECO:0000256" key="4">
    <source>
        <dbReference type="ARBA" id="ARBA00022801"/>
    </source>
</evidence>
<accession>A0A1B8PW92</accession>
<evidence type="ECO:0000256" key="2">
    <source>
        <dbReference type="ARBA" id="ARBA00012381"/>
    </source>
</evidence>
<sequence>MSHQNITLTGTPSSTTHTIWVIDGERVFCRDGKPYAFDHIEIGIDGLIDGLDDGLDDTLGVVELLHFRYDDRRVFAIDYQKMVEPHPTKPNHLDHLNGEFIAYRHTVAVTDSHTAHEISAGIQLLLWQKGNQFCGYCGTKTVRHHKENTMACPACHQHFYPKIQPCVIIAITRPCPVTGQLQILLAQHHRHQATGMYGLIAGFMEVGESAEMTIHREVLEETGIHVNNIRYIKSQAWPYPTNLMLGFCATYKSGNIVIDEDELSHAQFFGKDDLPLIPKQGTIAYELISQVLGLNEC</sequence>
<dbReference type="Proteomes" id="UP000092607">
    <property type="component" value="Unassembled WGS sequence"/>
</dbReference>
<evidence type="ECO:0000313" key="8">
    <source>
        <dbReference type="EMBL" id="OBX59992.1"/>
    </source>
</evidence>
<organism evidence="8 9">
    <name type="scientific">Moraxella lacunata</name>
    <dbReference type="NCBI Taxonomy" id="477"/>
    <lineage>
        <taxon>Bacteria</taxon>
        <taxon>Pseudomonadati</taxon>
        <taxon>Pseudomonadota</taxon>
        <taxon>Gammaproteobacteria</taxon>
        <taxon>Moraxellales</taxon>
        <taxon>Moraxellaceae</taxon>
        <taxon>Moraxella</taxon>
    </lineage>
</organism>
<dbReference type="PANTHER" id="PTHR11383:SF3">
    <property type="entry name" value="NAD(P)H PYROPHOSPHATASE NUDT13, MITOCHONDRIAL"/>
    <property type="match status" value="1"/>
</dbReference>
<dbReference type="EMBL" id="LZMS01000094">
    <property type="protein sequence ID" value="OBX59992.1"/>
    <property type="molecule type" value="Genomic_DNA"/>
</dbReference>
<dbReference type="CDD" id="cd03429">
    <property type="entry name" value="NUDIX_NADH_pyrophosphatase_Nudt13"/>
    <property type="match status" value="1"/>
</dbReference>
<dbReference type="PROSITE" id="PS51462">
    <property type="entry name" value="NUDIX"/>
    <property type="match status" value="1"/>
</dbReference>
<keyword evidence="4" id="KW-0378">Hydrolase</keyword>
<evidence type="ECO:0000256" key="6">
    <source>
        <dbReference type="ARBA" id="ARBA00023027"/>
    </source>
</evidence>
<evidence type="ECO:0000313" key="9">
    <source>
        <dbReference type="Proteomes" id="UP000092607"/>
    </source>
</evidence>
<dbReference type="Gene3D" id="3.90.79.10">
    <property type="entry name" value="Nucleoside Triphosphate Pyrophosphohydrolase"/>
    <property type="match status" value="1"/>
</dbReference>
<dbReference type="InterPro" id="IPR015797">
    <property type="entry name" value="NUDIX_hydrolase-like_dom_sf"/>
</dbReference>
<dbReference type="Pfam" id="PF00293">
    <property type="entry name" value="NUDIX"/>
    <property type="match status" value="1"/>
</dbReference>
<evidence type="ECO:0000259" key="7">
    <source>
        <dbReference type="PROSITE" id="PS51462"/>
    </source>
</evidence>
<evidence type="ECO:0000256" key="3">
    <source>
        <dbReference type="ARBA" id="ARBA00022723"/>
    </source>
</evidence>
<name>A0A1B8PW92_MORLA</name>
<dbReference type="Gene3D" id="3.90.79.20">
    <property type="match status" value="1"/>
</dbReference>
<dbReference type="RefSeq" id="WP_065256348.1">
    <property type="nucleotide sequence ID" value="NZ_JARDJM010000033.1"/>
</dbReference>
<gene>
    <name evidence="8" type="ORF">A9309_00905</name>
</gene>
<keyword evidence="3" id="KW-0479">Metal-binding</keyword>
<keyword evidence="5" id="KW-0460">Magnesium</keyword>
<proteinExistence type="predicted"/>
<dbReference type="PANTHER" id="PTHR11383">
    <property type="entry name" value="NUCLEOSIDE DIPHOSPHATE-LINKED MOIETY X MOTIF 13"/>
    <property type="match status" value="1"/>
</dbReference>
<dbReference type="AlphaFoldDB" id="A0A1B8PW92"/>